<evidence type="ECO:0000256" key="3">
    <source>
        <dbReference type="ARBA" id="ARBA00022771"/>
    </source>
</evidence>
<evidence type="ECO:0000256" key="2">
    <source>
        <dbReference type="ARBA" id="ARBA00022723"/>
    </source>
</evidence>
<dbReference type="PROSITE" id="PS50827">
    <property type="entry name" value="DDT"/>
    <property type="match status" value="1"/>
</dbReference>
<evidence type="ECO:0000256" key="1">
    <source>
        <dbReference type="ARBA" id="ARBA00004123"/>
    </source>
</evidence>
<dbReference type="InterPro" id="IPR001965">
    <property type="entry name" value="Znf_PHD"/>
</dbReference>
<feature type="region of interest" description="Disordered" evidence="7">
    <location>
        <begin position="820"/>
        <end position="841"/>
    </location>
</feature>
<feature type="region of interest" description="Disordered" evidence="7">
    <location>
        <begin position="57"/>
        <end position="76"/>
    </location>
</feature>
<feature type="domain" description="DDT" evidence="9">
    <location>
        <begin position="419"/>
        <end position="479"/>
    </location>
</feature>
<evidence type="ECO:0000256" key="6">
    <source>
        <dbReference type="PROSITE-ProRule" id="PRU00146"/>
    </source>
</evidence>
<evidence type="ECO:0000259" key="9">
    <source>
        <dbReference type="PROSITE" id="PS50827"/>
    </source>
</evidence>
<dbReference type="SMART" id="SM00571">
    <property type="entry name" value="DDT"/>
    <property type="match status" value="1"/>
</dbReference>
<dbReference type="EMBL" id="KB870810">
    <property type="protein sequence ID" value="EOA19782.1"/>
    <property type="molecule type" value="Genomic_DNA"/>
</dbReference>
<name>R0FCG4_9BRAS</name>
<dbReference type="Gene3D" id="3.30.40.10">
    <property type="entry name" value="Zinc/RING finger domain, C3HC4 (zinc finger)"/>
    <property type="match status" value="2"/>
</dbReference>
<feature type="region of interest" description="Disordered" evidence="7">
    <location>
        <begin position="93"/>
        <end position="115"/>
    </location>
</feature>
<dbReference type="Pfam" id="PF24294">
    <property type="entry name" value="Chromo_PTM"/>
    <property type="match status" value="1"/>
</dbReference>
<accession>R0FCG4</accession>
<dbReference type="CDD" id="cd15539">
    <property type="entry name" value="PHD1_AIRE"/>
    <property type="match status" value="1"/>
</dbReference>
<dbReference type="InterPro" id="IPR018501">
    <property type="entry name" value="DDT_dom"/>
</dbReference>
<evidence type="ECO:0000256" key="4">
    <source>
        <dbReference type="ARBA" id="ARBA00022833"/>
    </source>
</evidence>
<dbReference type="InterPro" id="IPR013083">
    <property type="entry name" value="Znf_RING/FYVE/PHD"/>
</dbReference>
<dbReference type="eggNOG" id="KOG1473">
    <property type="taxonomic scope" value="Eukaryota"/>
</dbReference>
<dbReference type="GO" id="GO:0005634">
    <property type="term" value="C:nucleus"/>
    <property type="evidence" value="ECO:0007669"/>
    <property type="project" value="UniProtKB-SubCell"/>
</dbReference>
<dbReference type="Pfam" id="PF00628">
    <property type="entry name" value="PHD"/>
    <property type="match status" value="1"/>
</dbReference>
<evidence type="ECO:0000256" key="5">
    <source>
        <dbReference type="ARBA" id="ARBA00023242"/>
    </source>
</evidence>
<feature type="region of interest" description="Disordered" evidence="7">
    <location>
        <begin position="285"/>
        <end position="362"/>
    </location>
</feature>
<keyword evidence="2" id="KW-0479">Metal-binding</keyword>
<dbReference type="GO" id="GO:0003677">
    <property type="term" value="F:DNA binding"/>
    <property type="evidence" value="ECO:0007669"/>
    <property type="project" value="InterPro"/>
</dbReference>
<dbReference type="KEGG" id="crb:17883193"/>
<evidence type="ECO:0000313" key="11">
    <source>
        <dbReference type="Proteomes" id="UP000029121"/>
    </source>
</evidence>
<organism evidence="10 11">
    <name type="scientific">Capsella rubella</name>
    <dbReference type="NCBI Taxonomy" id="81985"/>
    <lineage>
        <taxon>Eukaryota</taxon>
        <taxon>Viridiplantae</taxon>
        <taxon>Streptophyta</taxon>
        <taxon>Embryophyta</taxon>
        <taxon>Tracheophyta</taxon>
        <taxon>Spermatophyta</taxon>
        <taxon>Magnoliopsida</taxon>
        <taxon>eudicotyledons</taxon>
        <taxon>Gunneridae</taxon>
        <taxon>Pentapetalae</taxon>
        <taxon>rosids</taxon>
        <taxon>malvids</taxon>
        <taxon>Brassicales</taxon>
        <taxon>Brassicaceae</taxon>
        <taxon>Camelineae</taxon>
        <taxon>Capsella</taxon>
    </lineage>
</organism>
<dbReference type="InterPro" id="IPR011011">
    <property type="entry name" value="Znf_FYVE_PHD"/>
</dbReference>
<dbReference type="PROSITE" id="PS01359">
    <property type="entry name" value="ZF_PHD_1"/>
    <property type="match status" value="1"/>
</dbReference>
<evidence type="ECO:0000313" key="10">
    <source>
        <dbReference type="EMBL" id="EOA19782.1"/>
    </source>
</evidence>
<dbReference type="STRING" id="81985.R0FCG4"/>
<reference evidence="11" key="1">
    <citation type="journal article" date="2013" name="Nat. Genet.">
        <title>The Capsella rubella genome and the genomic consequences of rapid mating system evolution.</title>
        <authorList>
            <person name="Slotte T."/>
            <person name="Hazzouri K.M."/>
            <person name="Agren J.A."/>
            <person name="Koenig D."/>
            <person name="Maumus F."/>
            <person name="Guo Y.L."/>
            <person name="Steige K."/>
            <person name="Platts A.E."/>
            <person name="Escobar J.S."/>
            <person name="Newman L.K."/>
            <person name="Wang W."/>
            <person name="Mandakova T."/>
            <person name="Vello E."/>
            <person name="Smith L.M."/>
            <person name="Henz S.R."/>
            <person name="Steffen J."/>
            <person name="Takuno S."/>
            <person name="Brandvain Y."/>
            <person name="Coop G."/>
            <person name="Andolfatto P."/>
            <person name="Hu T.T."/>
            <person name="Blanchette M."/>
            <person name="Clark R.M."/>
            <person name="Quesneville H."/>
            <person name="Nordborg M."/>
            <person name="Gaut B.S."/>
            <person name="Lysak M.A."/>
            <person name="Jenkins J."/>
            <person name="Grimwood J."/>
            <person name="Chapman J."/>
            <person name="Prochnik S."/>
            <person name="Shu S."/>
            <person name="Rokhsar D."/>
            <person name="Schmutz J."/>
            <person name="Weigel D."/>
            <person name="Wright S.I."/>
        </authorList>
    </citation>
    <scope>NUCLEOTIDE SEQUENCE [LARGE SCALE GENOMIC DNA]</scope>
    <source>
        <strain evidence="11">cv. Monte Gargano</strain>
    </source>
</reference>
<dbReference type="InterPro" id="IPR019787">
    <property type="entry name" value="Znf_PHD-finger"/>
</dbReference>
<feature type="region of interest" description="Disordered" evidence="7">
    <location>
        <begin position="1439"/>
        <end position="1489"/>
    </location>
</feature>
<evidence type="ECO:0008006" key="12">
    <source>
        <dbReference type="Google" id="ProtNLM"/>
    </source>
</evidence>
<dbReference type="SMART" id="SM00384">
    <property type="entry name" value="AT_hook"/>
    <property type="match status" value="2"/>
</dbReference>
<feature type="compositionally biased region" description="Polar residues" evidence="7">
    <location>
        <begin position="285"/>
        <end position="294"/>
    </location>
</feature>
<dbReference type="InterPro" id="IPR017956">
    <property type="entry name" value="AT_hook_DNA-bd_motif"/>
</dbReference>
<evidence type="ECO:0000259" key="8">
    <source>
        <dbReference type="PROSITE" id="PS50016"/>
    </source>
</evidence>
<proteinExistence type="predicted"/>
<feature type="compositionally biased region" description="Basic residues" evidence="7">
    <location>
        <begin position="1470"/>
        <end position="1486"/>
    </location>
</feature>
<dbReference type="Pfam" id="PF02791">
    <property type="entry name" value="DDT"/>
    <property type="match status" value="1"/>
</dbReference>
<feature type="domain" description="PHD-type" evidence="8">
    <location>
        <begin position="613"/>
        <end position="660"/>
    </location>
</feature>
<keyword evidence="3 6" id="KW-0863">Zinc-finger</keyword>
<dbReference type="Proteomes" id="UP000029121">
    <property type="component" value="Unassembled WGS sequence"/>
</dbReference>
<dbReference type="PANTHER" id="PTHR46508">
    <property type="entry name" value="PHD FINGER FAMILY PROTEIN"/>
    <property type="match status" value="1"/>
</dbReference>
<keyword evidence="4" id="KW-0862">Zinc</keyword>
<keyword evidence="11" id="KW-1185">Reference proteome</keyword>
<feature type="compositionally biased region" description="Basic residues" evidence="7">
    <location>
        <begin position="349"/>
        <end position="358"/>
    </location>
</feature>
<protein>
    <recommendedName>
        <fullName evidence="12">PHD-type domain-containing protein</fullName>
    </recommendedName>
</protein>
<dbReference type="CDD" id="cd15489">
    <property type="entry name" value="PHD_SF"/>
    <property type="match status" value="1"/>
</dbReference>
<feature type="compositionally biased region" description="Basic and acidic residues" evidence="7">
    <location>
        <begin position="295"/>
        <end position="325"/>
    </location>
</feature>
<dbReference type="PROSITE" id="PS50016">
    <property type="entry name" value="ZF_PHD_2"/>
    <property type="match status" value="1"/>
</dbReference>
<dbReference type="OrthoDB" id="784962at2759"/>
<dbReference type="InterPro" id="IPR019786">
    <property type="entry name" value="Zinc_finger_PHD-type_CS"/>
</dbReference>
<sequence>MDLVGKFVKKEIEGIGFCSGTVRSRDSSGFFEIVYDNGVTEISELAEVVALVTGDGKSQENSVPVKKRVGRKPKKRSRVARMIETKRDSSGLNEVNVDLNDGATENSGVSDVNLRGNVDLNCGPVETLGRTWDSLTDLNRTVPESDTGFDLTTGLDWSSNDGLGLINVNIDYEDKENRSDKGRRNIDLNMDASCDLDNAGVLDLNAPKREGGFDLNVEVDIESINDDDCIQMNGNDFVQEVNMRDENGVQDNLETGEYKEVHVAEVSSAQLLEEIQKQNIVSLQDLNTPSSNGPEQDHDLPEQDHDLPEHDAKPVNESLSDRGNSDEYTSGRRKRRKGADNPKFTSQPRLRRSARRRIAQSPVSSTVTACLAKEVSPSPSVSSLTEEKTWIVNRKTEDISVLPLKPQLPPSSRLLNLDGLPILDVFTAYSCLRSFSTLLFLSPFELKDFVEALRCVSPSLLFDSIHVAVLQILRKHLKQLAAEGDPSASACLRSLDWETLDVVTYPLFVVEYLLFSGTKDNPGLDLTRLNFFRNEYFKQPVNLKIEILGRLCDDMTDAEVVKSELNKRSFAVEFEMELDRKTNTEMRRRKRAMMEDDLSLNNGVIDTSFDRNSDDCCFCKMDGSLLCCDGCPAAYHSKCVGLASHLLPEGDWYCPECAFDRHVPGLKPEKQIRGAEFIETDPHGRKYYSSCGYLLVIDTDDTGSLNYYHVNDVNLVLEQLKSCSSLYSGVISAIKKYWDIPAGPIRTISSGNSQMSLCLDKSAKGMISSIDGFKAPLQASEKQTTSGVKKKLEKTPINGFSHNHGHRTRRKISDSATGLENLNMSSEGSAETVQNGSDVQRLQEPASSSILDNMKEPDMNIHLSSHNLARINTRKGIKPIVQCETGYRNHYIFAQMTTSVYEEMTRKSPIRTNDMKSDEEIASTQVKTILMKTTKFQWRNIQSLYLDAWKETCGWCHSCKNSSEVAGSETNCLFNLSLGDLRGLSESEVANIQSIEKNRHLLAIICQILSMESRLQGLLVGPWLNPRHSSIWREHILKASNISSLKYLLVELEANLHHRVLSLEWLNHVDAGVVMGSAIHILIASTRSWSKTAIGKRRGTLLESGVNPTAKKNGGLTMCWWRGGQLSRRLFNWKVLPRLLISKAARQGGSMTIPGIFYPENSESAKRSRRVAWEAAVESSTTSEQLGLQVRTLQSYIKWDDIENSHLLPTLDKDSRKSARLFKKAIVRRKCTEEENVKYLLDFGKRRNIPDVVSKNGCMVEESSSGRKKFWLNESHVPLHLVKGFEEKKAVRKTSKPGGSFRHSKIDKVRKRSSERKGFSYLFERAERSDSSLCEQCKKDVPLSEVASCHICKRVFHKKHIRRAEKEGMYVCLPCKSEMVAKEQPIVRKRGRPPGSFRKKVGVQTQKRKKVIPARKSPRLKKTKTSMAERIAIRLKNHKKVVASKPLRRSGRQSKHVIRLQDESKVPGGSKKRKLETKRGRGRPKKVKQELSIRKERTERCLSYWLNGLLLSRKAGDERVHKFQRDRYHIPLENSDSNHHQPKCHLCGLIESESESTFIACETCGEWYHGDAYGLNENNLSMVIGFRCHLCRKHSSPICPHMRSTTSPVES</sequence>
<comment type="subcellular location">
    <subcellularLocation>
        <location evidence="1">Nucleus</location>
    </subcellularLocation>
</comment>
<gene>
    <name evidence="10" type="ORF">CARUB_v10000028mg</name>
</gene>
<dbReference type="InterPro" id="IPR056618">
    <property type="entry name" value="Chromo_PTM"/>
</dbReference>
<feature type="compositionally biased region" description="Basic residues" evidence="7">
    <location>
        <begin position="65"/>
        <end position="76"/>
    </location>
</feature>
<feature type="compositionally biased region" description="Basic residues" evidence="7">
    <location>
        <begin position="1439"/>
        <end position="1458"/>
    </location>
</feature>
<dbReference type="GO" id="GO:0008270">
    <property type="term" value="F:zinc ion binding"/>
    <property type="evidence" value="ECO:0007669"/>
    <property type="project" value="UniProtKB-KW"/>
</dbReference>
<keyword evidence="5" id="KW-0539">Nucleus</keyword>
<dbReference type="SMART" id="SM00249">
    <property type="entry name" value="PHD"/>
    <property type="match status" value="3"/>
</dbReference>
<evidence type="ECO:0000256" key="7">
    <source>
        <dbReference type="SAM" id="MobiDB-lite"/>
    </source>
</evidence>
<dbReference type="SUPFAM" id="SSF57903">
    <property type="entry name" value="FYVE/PHD zinc finger"/>
    <property type="match status" value="2"/>
</dbReference>
<dbReference type="PANTHER" id="PTHR46508:SF5">
    <property type="entry name" value="PHD-FINGER AND DNA BINDING DOMAIN-CONTAINING PROTEIN"/>
    <property type="match status" value="1"/>
</dbReference>